<accession>A0A6J4IRJ5</accession>
<gene>
    <name evidence="1" type="ORF">AVDCRST_MAG26-2236</name>
</gene>
<dbReference type="EMBL" id="CADCTK010000514">
    <property type="protein sequence ID" value="CAA9258825.1"/>
    <property type="molecule type" value="Genomic_DNA"/>
</dbReference>
<dbReference type="AlphaFoldDB" id="A0A6J4IRJ5"/>
<name>A0A6J4IRJ5_9CHLR</name>
<evidence type="ECO:0000313" key="1">
    <source>
        <dbReference type="EMBL" id="CAA9258825.1"/>
    </source>
</evidence>
<organism evidence="1">
    <name type="scientific">uncultured Chloroflexia bacterium</name>
    <dbReference type="NCBI Taxonomy" id="1672391"/>
    <lineage>
        <taxon>Bacteria</taxon>
        <taxon>Bacillati</taxon>
        <taxon>Chloroflexota</taxon>
        <taxon>Chloroflexia</taxon>
        <taxon>environmental samples</taxon>
    </lineage>
</organism>
<protein>
    <submittedName>
        <fullName evidence="1">Uncharacterized protein</fullName>
    </submittedName>
</protein>
<sequence length="33" mass="3464">MLEATLIEKGGQAQGKHSATLLVGGLLRVVPYI</sequence>
<reference evidence="1" key="1">
    <citation type="submission" date="2020-02" db="EMBL/GenBank/DDBJ databases">
        <authorList>
            <person name="Meier V. D."/>
        </authorList>
    </citation>
    <scope>NUCLEOTIDE SEQUENCE</scope>
    <source>
        <strain evidence="1">AVDCRST_MAG26</strain>
    </source>
</reference>
<proteinExistence type="predicted"/>